<organism evidence="1 2">
    <name type="scientific">Clostridium tetanomorphum</name>
    <dbReference type="NCBI Taxonomy" id="1553"/>
    <lineage>
        <taxon>Bacteria</taxon>
        <taxon>Bacillati</taxon>
        <taxon>Bacillota</taxon>
        <taxon>Clostridia</taxon>
        <taxon>Eubacteriales</taxon>
        <taxon>Clostridiaceae</taxon>
        <taxon>Clostridium</taxon>
    </lineage>
</organism>
<protein>
    <submittedName>
        <fullName evidence="1">Uncharacterized protein</fullName>
    </submittedName>
</protein>
<evidence type="ECO:0000313" key="1">
    <source>
        <dbReference type="EMBL" id="MBC2399400.1"/>
    </source>
</evidence>
<name>A0A923J2Z4_CLOTT</name>
<sequence length="114" mass="13184">MIFESNITFALKNECGKYIIKNTLFFKMKELDKEVTSINSIKIAKGEIIINIRCPVCCGNHCYRYSLKELACKELLVGGCEEIGIPILYIGKYNKVRKKIFNYDNLNKEIYAMI</sequence>
<dbReference type="Proteomes" id="UP000563151">
    <property type="component" value="Unassembled WGS sequence"/>
</dbReference>
<dbReference type="EMBL" id="JAAZWO010000027">
    <property type="protein sequence ID" value="MBC2399400.1"/>
    <property type="molecule type" value="Genomic_DNA"/>
</dbReference>
<dbReference type="RefSeq" id="WP_173680592.1">
    <property type="nucleotide sequence ID" value="NZ_JAAZWO010000027.1"/>
</dbReference>
<comment type="caution">
    <text evidence="1">The sequence shown here is derived from an EMBL/GenBank/DDBJ whole genome shotgun (WGS) entry which is preliminary data.</text>
</comment>
<keyword evidence="2" id="KW-1185">Reference proteome</keyword>
<accession>A0A923J2Z4</accession>
<gene>
    <name evidence="1" type="ORF">HGG79_16725</name>
</gene>
<proteinExistence type="predicted"/>
<reference evidence="1 2" key="1">
    <citation type="submission" date="2020-04" db="EMBL/GenBank/DDBJ databases">
        <title>Genomic insights into acetone-butanol-ethanol (ABE) fermentation by sequencing solventogenic clostridia strains.</title>
        <authorList>
            <person name="Brown S."/>
        </authorList>
    </citation>
    <scope>NUCLEOTIDE SEQUENCE [LARGE SCALE GENOMIC DNA]</scope>
    <source>
        <strain evidence="1 2">DJ011</strain>
    </source>
</reference>
<dbReference type="AlphaFoldDB" id="A0A923J2Z4"/>
<evidence type="ECO:0000313" key="2">
    <source>
        <dbReference type="Proteomes" id="UP000563151"/>
    </source>
</evidence>